<keyword evidence="12 13" id="KW-0472">Membrane</keyword>
<sequence>MNLAMDKLIDIIMVIPILLIALPFHEWAHAYVAYRLGDPTAKDAGRLTLNPFRHLDPFGTLMMLVANVGWARPVPVNSGYFRDRRKGMILVALAGPFSNLLLAFLFTVIWGLMVKLAVIGVIPVESEAAITVISWLQVFFRFCVLVNISLAVFNMIPVPPLDGSRLISSFIPEESYYRFARYEQYIGIAFLALVIFVPNALSSVIRLVADPIYESMLTVVSLVLRL</sequence>
<evidence type="ECO:0000256" key="8">
    <source>
        <dbReference type="ARBA" id="ARBA00022801"/>
    </source>
</evidence>
<comment type="cofactor">
    <cofactor evidence="1">
        <name>Zn(2+)</name>
        <dbReference type="ChEBI" id="CHEBI:29105"/>
    </cofactor>
</comment>
<dbReference type="PANTHER" id="PTHR35864:SF1">
    <property type="entry name" value="ZINC METALLOPROTEASE YWHC-RELATED"/>
    <property type="match status" value="1"/>
</dbReference>
<feature type="transmembrane region" description="Helical" evidence="13">
    <location>
        <begin position="132"/>
        <end position="156"/>
    </location>
</feature>
<feature type="domain" description="Peptidase M50" evidence="14">
    <location>
        <begin position="15"/>
        <end position="193"/>
    </location>
</feature>
<comment type="subcellular location">
    <subcellularLocation>
        <location evidence="2">Cell membrane</location>
        <topology evidence="2">Multi-pass membrane protein</topology>
    </subcellularLocation>
</comment>
<name>A0A1M6JW28_9FIRM</name>
<protein>
    <submittedName>
        <fullName evidence="15">Zn-dependent protease (Includes SpoIVFB)</fullName>
    </submittedName>
</protein>
<keyword evidence="11" id="KW-0482">Metalloprotease</keyword>
<dbReference type="GO" id="GO:0006508">
    <property type="term" value="P:proteolysis"/>
    <property type="evidence" value="ECO:0007669"/>
    <property type="project" value="UniProtKB-KW"/>
</dbReference>
<evidence type="ECO:0000256" key="13">
    <source>
        <dbReference type="SAM" id="Phobius"/>
    </source>
</evidence>
<keyword evidence="5 15" id="KW-0645">Protease</keyword>
<evidence type="ECO:0000256" key="10">
    <source>
        <dbReference type="ARBA" id="ARBA00022989"/>
    </source>
</evidence>
<dbReference type="InterPro" id="IPR044537">
    <property type="entry name" value="Rip2-like"/>
</dbReference>
<comment type="similarity">
    <text evidence="3">Belongs to the peptidase M50B family.</text>
</comment>
<keyword evidence="9" id="KW-0862">Zinc</keyword>
<feature type="transmembrane region" description="Helical" evidence="13">
    <location>
        <begin position="185"/>
        <end position="209"/>
    </location>
</feature>
<dbReference type="RefSeq" id="WP_149679575.1">
    <property type="nucleotide sequence ID" value="NZ_FQZP01000063.1"/>
</dbReference>
<evidence type="ECO:0000256" key="3">
    <source>
        <dbReference type="ARBA" id="ARBA00007931"/>
    </source>
</evidence>
<evidence type="ECO:0000256" key="7">
    <source>
        <dbReference type="ARBA" id="ARBA00022723"/>
    </source>
</evidence>
<dbReference type="CDD" id="cd06158">
    <property type="entry name" value="S2P-M50_like_1"/>
    <property type="match status" value="1"/>
</dbReference>
<keyword evidence="7" id="KW-0479">Metal-binding</keyword>
<evidence type="ECO:0000256" key="6">
    <source>
        <dbReference type="ARBA" id="ARBA00022692"/>
    </source>
</evidence>
<organism evidence="15 16">
    <name type="scientific">Thermoclostridium caenicola</name>
    <dbReference type="NCBI Taxonomy" id="659425"/>
    <lineage>
        <taxon>Bacteria</taxon>
        <taxon>Bacillati</taxon>
        <taxon>Bacillota</taxon>
        <taxon>Clostridia</taxon>
        <taxon>Eubacteriales</taxon>
        <taxon>Oscillospiraceae</taxon>
        <taxon>Thermoclostridium</taxon>
    </lineage>
</organism>
<feature type="transmembrane region" description="Helical" evidence="13">
    <location>
        <begin position="54"/>
        <end position="75"/>
    </location>
</feature>
<dbReference type="AlphaFoldDB" id="A0A1M6JW28"/>
<evidence type="ECO:0000256" key="1">
    <source>
        <dbReference type="ARBA" id="ARBA00001947"/>
    </source>
</evidence>
<dbReference type="GO" id="GO:0008237">
    <property type="term" value="F:metallopeptidase activity"/>
    <property type="evidence" value="ECO:0007669"/>
    <property type="project" value="UniProtKB-KW"/>
</dbReference>
<gene>
    <name evidence="15" type="ORF">SAMN05444373_10638</name>
</gene>
<evidence type="ECO:0000313" key="16">
    <source>
        <dbReference type="Proteomes" id="UP000324781"/>
    </source>
</evidence>
<feature type="transmembrane region" description="Helical" evidence="13">
    <location>
        <begin position="12"/>
        <end position="34"/>
    </location>
</feature>
<keyword evidence="16" id="KW-1185">Reference proteome</keyword>
<dbReference type="Pfam" id="PF02163">
    <property type="entry name" value="Peptidase_M50"/>
    <property type="match status" value="1"/>
</dbReference>
<feature type="transmembrane region" description="Helical" evidence="13">
    <location>
        <begin position="87"/>
        <end position="112"/>
    </location>
</feature>
<evidence type="ECO:0000256" key="2">
    <source>
        <dbReference type="ARBA" id="ARBA00004651"/>
    </source>
</evidence>
<evidence type="ECO:0000259" key="14">
    <source>
        <dbReference type="Pfam" id="PF02163"/>
    </source>
</evidence>
<evidence type="ECO:0000256" key="5">
    <source>
        <dbReference type="ARBA" id="ARBA00022670"/>
    </source>
</evidence>
<dbReference type="InterPro" id="IPR052348">
    <property type="entry name" value="Metallopeptidase_M50B"/>
</dbReference>
<evidence type="ECO:0000256" key="4">
    <source>
        <dbReference type="ARBA" id="ARBA00022475"/>
    </source>
</evidence>
<dbReference type="GO" id="GO:0046872">
    <property type="term" value="F:metal ion binding"/>
    <property type="evidence" value="ECO:0007669"/>
    <property type="project" value="UniProtKB-KW"/>
</dbReference>
<dbReference type="EMBL" id="FQZP01000063">
    <property type="protein sequence ID" value="SHJ50921.1"/>
    <property type="molecule type" value="Genomic_DNA"/>
</dbReference>
<evidence type="ECO:0000256" key="12">
    <source>
        <dbReference type="ARBA" id="ARBA00023136"/>
    </source>
</evidence>
<dbReference type="InterPro" id="IPR008915">
    <property type="entry name" value="Peptidase_M50"/>
</dbReference>
<evidence type="ECO:0000313" key="15">
    <source>
        <dbReference type="EMBL" id="SHJ50921.1"/>
    </source>
</evidence>
<dbReference type="OrthoDB" id="9800627at2"/>
<proteinExistence type="inferred from homology"/>
<keyword evidence="4" id="KW-1003">Cell membrane</keyword>
<evidence type="ECO:0000256" key="9">
    <source>
        <dbReference type="ARBA" id="ARBA00022833"/>
    </source>
</evidence>
<accession>A0A1M6JW28</accession>
<dbReference type="PANTHER" id="PTHR35864">
    <property type="entry name" value="ZINC METALLOPROTEASE MJ0611-RELATED"/>
    <property type="match status" value="1"/>
</dbReference>
<keyword evidence="10 13" id="KW-1133">Transmembrane helix</keyword>
<reference evidence="15 16" key="1">
    <citation type="submission" date="2016-11" db="EMBL/GenBank/DDBJ databases">
        <authorList>
            <person name="Varghese N."/>
            <person name="Submissions S."/>
        </authorList>
    </citation>
    <scope>NUCLEOTIDE SEQUENCE [LARGE SCALE GENOMIC DNA]</scope>
    <source>
        <strain evidence="15 16">DSM 19027</strain>
    </source>
</reference>
<keyword evidence="8" id="KW-0378">Hydrolase</keyword>
<evidence type="ECO:0000256" key="11">
    <source>
        <dbReference type="ARBA" id="ARBA00023049"/>
    </source>
</evidence>
<dbReference type="Proteomes" id="UP000324781">
    <property type="component" value="Unassembled WGS sequence"/>
</dbReference>
<keyword evidence="6 13" id="KW-0812">Transmembrane</keyword>
<dbReference type="GO" id="GO:0005886">
    <property type="term" value="C:plasma membrane"/>
    <property type="evidence" value="ECO:0007669"/>
    <property type="project" value="UniProtKB-SubCell"/>
</dbReference>